<dbReference type="RefSeq" id="WP_106089735.1">
    <property type="nucleotide sequence ID" value="NZ_PVNL01000051.1"/>
</dbReference>
<protein>
    <submittedName>
        <fullName evidence="2">Putative competence-damage inducible protein</fullName>
    </submittedName>
</protein>
<gene>
    <name evidence="2" type="primary">cinA</name>
    <name evidence="2" type="ORF">ENSA7_27190</name>
</gene>
<evidence type="ECO:0000313" key="3">
    <source>
        <dbReference type="Proteomes" id="UP000238823"/>
    </source>
</evidence>
<dbReference type="InterPro" id="IPR056596">
    <property type="entry name" value="FLAD1_M"/>
</dbReference>
<dbReference type="InterPro" id="IPR001453">
    <property type="entry name" value="MoaB/Mog_dom"/>
</dbReference>
<accession>A0A2S9YRN7</accession>
<organism evidence="2 3">
    <name type="scientific">Enhygromyxa salina</name>
    <dbReference type="NCBI Taxonomy" id="215803"/>
    <lineage>
        <taxon>Bacteria</taxon>
        <taxon>Pseudomonadati</taxon>
        <taxon>Myxococcota</taxon>
        <taxon>Polyangia</taxon>
        <taxon>Nannocystales</taxon>
        <taxon>Nannocystaceae</taxon>
        <taxon>Enhygromyxa</taxon>
    </lineage>
</organism>
<dbReference type="InterPro" id="IPR036425">
    <property type="entry name" value="MoaB/Mog-like_dom_sf"/>
</dbReference>
<dbReference type="Gene3D" id="3.40.980.10">
    <property type="entry name" value="MoaB/Mog-like domain"/>
    <property type="match status" value="1"/>
</dbReference>
<feature type="domain" description="MoaB/Mog" evidence="1">
    <location>
        <begin position="9"/>
        <end position="183"/>
    </location>
</feature>
<sequence>MSDSRAKAAILLIGNELLSGKIRDENGWYLTQVCRRRGLAVREIAVVPDEHEAIGAALLRLLQEVPLVFTSGGVGPTHDDVTMEAIARATNRALVRDPQMEALLRDHYKERATQTALRMADVPNGTQLRALPGWPVMRLDLARGERFEPHPPLAHDARLYILPGIPALLRAKIEALEGLADELPPGRDWALVALHTRLDESRLAPSLDATVAAFPDIEIGSYPSWNPDENGRLQVLVKVTFEGSDAARAQAARDALALALDPADLLAEPPSSDPA</sequence>
<dbReference type="OrthoDB" id="9801454at2"/>
<dbReference type="AlphaFoldDB" id="A0A2S9YRN7"/>
<dbReference type="Pfam" id="PF24102">
    <property type="entry name" value="FLAD1_M"/>
    <property type="match status" value="1"/>
</dbReference>
<dbReference type="PANTHER" id="PTHR13939">
    <property type="entry name" value="NICOTINAMIDE-NUCLEOTIDE AMIDOHYDROLASE PNCC"/>
    <property type="match status" value="1"/>
</dbReference>
<dbReference type="SMART" id="SM00852">
    <property type="entry name" value="MoCF_biosynth"/>
    <property type="match status" value="1"/>
</dbReference>
<dbReference type="SUPFAM" id="SSF53218">
    <property type="entry name" value="Molybdenum cofactor biosynthesis proteins"/>
    <property type="match status" value="1"/>
</dbReference>
<evidence type="ECO:0000259" key="1">
    <source>
        <dbReference type="SMART" id="SM00852"/>
    </source>
</evidence>
<dbReference type="EMBL" id="PVNL01000051">
    <property type="protein sequence ID" value="PRQ07729.1"/>
    <property type="molecule type" value="Genomic_DNA"/>
</dbReference>
<dbReference type="Proteomes" id="UP000238823">
    <property type="component" value="Unassembled WGS sequence"/>
</dbReference>
<dbReference type="InterPro" id="IPR050101">
    <property type="entry name" value="CinA"/>
</dbReference>
<dbReference type="PANTHER" id="PTHR13939:SF0">
    <property type="entry name" value="NMN AMIDOHYDROLASE-LIKE PROTEIN YFAY"/>
    <property type="match status" value="1"/>
</dbReference>
<name>A0A2S9YRN7_9BACT</name>
<proteinExistence type="predicted"/>
<reference evidence="2 3" key="1">
    <citation type="submission" date="2018-03" db="EMBL/GenBank/DDBJ databases">
        <title>Draft Genome Sequences of the Obligatory Marine Myxobacteria Enhygromyxa salina SWB007.</title>
        <authorList>
            <person name="Poehlein A."/>
            <person name="Moghaddam J.A."/>
            <person name="Harms H."/>
            <person name="Alanjari M."/>
            <person name="Koenig G.M."/>
            <person name="Daniel R."/>
            <person name="Schaeberle T.F."/>
        </authorList>
    </citation>
    <scope>NUCLEOTIDE SEQUENCE [LARGE SCALE GENOMIC DNA]</scope>
    <source>
        <strain evidence="2 3">SWB007</strain>
    </source>
</reference>
<comment type="caution">
    <text evidence="2">The sequence shown here is derived from an EMBL/GenBank/DDBJ whole genome shotgun (WGS) entry which is preliminary data.</text>
</comment>
<dbReference type="Pfam" id="PF00994">
    <property type="entry name" value="MoCF_biosynth"/>
    <property type="match status" value="1"/>
</dbReference>
<evidence type="ECO:0000313" key="2">
    <source>
        <dbReference type="EMBL" id="PRQ07729.1"/>
    </source>
</evidence>